<dbReference type="PANTHER" id="PTHR21824:SF4">
    <property type="entry name" value="TRANSMEMBRANE PROTEIN 177"/>
    <property type="match status" value="1"/>
</dbReference>
<dbReference type="PANTHER" id="PTHR21824">
    <property type="entry name" value="TRANSMEMBRANE PROTEIN 177"/>
    <property type="match status" value="1"/>
</dbReference>
<feature type="transmembrane region" description="Helical" evidence="2">
    <location>
        <begin position="260"/>
        <end position="280"/>
    </location>
</feature>
<dbReference type="EMBL" id="CAJOBA010004214">
    <property type="protein sequence ID" value="CAF3706516.1"/>
    <property type="molecule type" value="Genomic_DNA"/>
</dbReference>
<reference evidence="4" key="1">
    <citation type="submission" date="2021-02" db="EMBL/GenBank/DDBJ databases">
        <authorList>
            <person name="Nowell W R."/>
        </authorList>
    </citation>
    <scope>NUCLEOTIDE SEQUENCE</scope>
</reference>
<dbReference type="AlphaFoldDB" id="A0A8S2IA29"/>
<dbReference type="Proteomes" id="UP000677228">
    <property type="component" value="Unassembled WGS sequence"/>
</dbReference>
<dbReference type="EMBL" id="CAJNOK010004211">
    <property type="protein sequence ID" value="CAF0929705.1"/>
    <property type="molecule type" value="Genomic_DNA"/>
</dbReference>
<name>A0A8S2IA29_9BILA</name>
<gene>
    <name evidence="3" type="ORF">OVA965_LOCUS11080</name>
    <name evidence="4" type="ORF">TMI583_LOCUS11079</name>
</gene>
<feature type="transmembrane region" description="Helical" evidence="2">
    <location>
        <begin position="292"/>
        <end position="313"/>
    </location>
</feature>
<dbReference type="InterPro" id="IPR026620">
    <property type="entry name" value="TMEM177"/>
</dbReference>
<keyword evidence="2" id="KW-0812">Transmembrane</keyword>
<proteinExistence type="predicted"/>
<evidence type="ECO:0000256" key="2">
    <source>
        <dbReference type="SAM" id="Phobius"/>
    </source>
</evidence>
<dbReference type="Proteomes" id="UP000682733">
    <property type="component" value="Unassembled WGS sequence"/>
</dbReference>
<organism evidence="4 5">
    <name type="scientific">Didymodactylos carnosus</name>
    <dbReference type="NCBI Taxonomy" id="1234261"/>
    <lineage>
        <taxon>Eukaryota</taxon>
        <taxon>Metazoa</taxon>
        <taxon>Spiralia</taxon>
        <taxon>Gnathifera</taxon>
        <taxon>Rotifera</taxon>
        <taxon>Eurotatoria</taxon>
        <taxon>Bdelloidea</taxon>
        <taxon>Philodinida</taxon>
        <taxon>Philodinidae</taxon>
        <taxon>Didymodactylos</taxon>
    </lineage>
</organism>
<sequence>MTSKAQDSKQIRIMLRAFVGAAIPMSPYFIMTGLPDQTVDYVYDRVHTSDGKFMKPNQNYGNMIVEILMRFKITKVMERAKNFDIRTFIHSGGDFHLYGHFTPLFNGNRYLMIPQWSNLTNFNELKNLKIDYYGHIFDFSKFDLSQIDQTKFQFQRQTSLLTNKEQSVVHTPNTKETKEDEIKKTTWANRLSGWFGFKRPETNDELKRLETPTLQPVLHLQRSQETIDLEELIGTLCLSDEAKKFAISDQIQLSTSITRFIPWMLCTTIAFSSPFYLYYSGRLQFKTRTKRYLFFTFCLAHSILFVYFSPLAVRKINQQFQTLRDKSTVMHGLDLFEGSIEYLEKKLKRQQILRKYLQNGEQLFNEDGEQKKIKIKLFGSEQWKLPFYTYQSPLKSRLRTLNNRLTQLLTNDEKDIEKLFSISRSDTPSNASQQPQQQYPFLSAQQRALSSSGPLSTTQQDNHSVSNT</sequence>
<evidence type="ECO:0000256" key="1">
    <source>
        <dbReference type="SAM" id="MobiDB-lite"/>
    </source>
</evidence>
<evidence type="ECO:0000313" key="4">
    <source>
        <dbReference type="EMBL" id="CAF3706516.1"/>
    </source>
</evidence>
<evidence type="ECO:0000313" key="3">
    <source>
        <dbReference type="EMBL" id="CAF0929705.1"/>
    </source>
</evidence>
<comment type="caution">
    <text evidence="4">The sequence shown here is derived from an EMBL/GenBank/DDBJ whole genome shotgun (WGS) entry which is preliminary data.</text>
</comment>
<accession>A0A8S2IA29</accession>
<feature type="region of interest" description="Disordered" evidence="1">
    <location>
        <begin position="424"/>
        <end position="468"/>
    </location>
</feature>
<keyword evidence="2" id="KW-1133">Transmembrane helix</keyword>
<evidence type="ECO:0000313" key="5">
    <source>
        <dbReference type="Proteomes" id="UP000682733"/>
    </source>
</evidence>
<dbReference type="GO" id="GO:0016020">
    <property type="term" value="C:membrane"/>
    <property type="evidence" value="ECO:0007669"/>
    <property type="project" value="TreeGrafter"/>
</dbReference>
<protein>
    <submittedName>
        <fullName evidence="4">Uncharacterized protein</fullName>
    </submittedName>
</protein>
<keyword evidence="2" id="KW-0472">Membrane</keyword>